<accession>A0AA39WZ00</accession>
<protein>
    <submittedName>
        <fullName evidence="2">Uncharacterized protein</fullName>
    </submittedName>
</protein>
<gene>
    <name evidence="2" type="ORF">B0T14DRAFT_193879</name>
</gene>
<feature type="region of interest" description="Disordered" evidence="1">
    <location>
        <begin position="221"/>
        <end position="240"/>
    </location>
</feature>
<name>A0AA39WZ00_9PEZI</name>
<evidence type="ECO:0000256" key="1">
    <source>
        <dbReference type="SAM" id="MobiDB-lite"/>
    </source>
</evidence>
<evidence type="ECO:0000313" key="2">
    <source>
        <dbReference type="EMBL" id="KAK0624196.1"/>
    </source>
</evidence>
<dbReference type="AlphaFoldDB" id="A0AA39WZ00"/>
<feature type="compositionally biased region" description="Polar residues" evidence="1">
    <location>
        <begin position="22"/>
        <end position="31"/>
    </location>
</feature>
<evidence type="ECO:0000313" key="3">
    <source>
        <dbReference type="Proteomes" id="UP001175000"/>
    </source>
</evidence>
<dbReference type="Proteomes" id="UP001175000">
    <property type="component" value="Unassembled WGS sequence"/>
</dbReference>
<feature type="region of interest" description="Disordered" evidence="1">
    <location>
        <begin position="1"/>
        <end position="39"/>
    </location>
</feature>
<organism evidence="2 3">
    <name type="scientific">Immersiella caudata</name>
    <dbReference type="NCBI Taxonomy" id="314043"/>
    <lineage>
        <taxon>Eukaryota</taxon>
        <taxon>Fungi</taxon>
        <taxon>Dikarya</taxon>
        <taxon>Ascomycota</taxon>
        <taxon>Pezizomycotina</taxon>
        <taxon>Sordariomycetes</taxon>
        <taxon>Sordariomycetidae</taxon>
        <taxon>Sordariales</taxon>
        <taxon>Lasiosphaeriaceae</taxon>
        <taxon>Immersiella</taxon>
    </lineage>
</organism>
<dbReference type="EMBL" id="JAULSU010000003">
    <property type="protein sequence ID" value="KAK0624196.1"/>
    <property type="molecule type" value="Genomic_DNA"/>
</dbReference>
<reference evidence="2" key="1">
    <citation type="submission" date="2023-06" db="EMBL/GenBank/DDBJ databases">
        <title>Genome-scale phylogeny and comparative genomics of the fungal order Sordariales.</title>
        <authorList>
            <consortium name="Lawrence Berkeley National Laboratory"/>
            <person name="Hensen N."/>
            <person name="Bonometti L."/>
            <person name="Westerberg I."/>
            <person name="Brannstrom I.O."/>
            <person name="Guillou S."/>
            <person name="Cros-Aarteil S."/>
            <person name="Calhoun S."/>
            <person name="Haridas S."/>
            <person name="Kuo A."/>
            <person name="Mondo S."/>
            <person name="Pangilinan J."/>
            <person name="Riley R."/>
            <person name="Labutti K."/>
            <person name="Andreopoulos B."/>
            <person name="Lipzen A."/>
            <person name="Chen C."/>
            <person name="Yanf M."/>
            <person name="Daum C."/>
            <person name="Ng V."/>
            <person name="Clum A."/>
            <person name="Steindorff A."/>
            <person name="Ohm R."/>
            <person name="Martin F."/>
            <person name="Silar P."/>
            <person name="Natvig D."/>
            <person name="Lalanne C."/>
            <person name="Gautier V."/>
            <person name="Ament-Velasquez S.L."/>
            <person name="Kruys A."/>
            <person name="Hutchinson M.I."/>
            <person name="Powell A.J."/>
            <person name="Barry K."/>
            <person name="Miller A.N."/>
            <person name="Grigoriev I.V."/>
            <person name="Debuchy R."/>
            <person name="Gladieux P."/>
            <person name="Thoren M.H."/>
            <person name="Johannesson H."/>
        </authorList>
    </citation>
    <scope>NUCLEOTIDE SEQUENCE</scope>
    <source>
        <strain evidence="2">CBS 606.72</strain>
    </source>
</reference>
<comment type="caution">
    <text evidence="2">The sequence shown here is derived from an EMBL/GenBank/DDBJ whole genome shotgun (WGS) entry which is preliminary data.</text>
</comment>
<proteinExistence type="predicted"/>
<sequence>MLVRHDLFTSPTARSPRCQEYPPTSSQQQPNGPRPREPHVLFRSIRGRDKISAGKRTAAHRSLVSHAGRPHSRRQANSVLTFATAVTSSHGPRLSYLACLSRLRFPRLRSCAALGLWPISVGVAAERKARRCATATTTSEVWSAVLAANDIRYRFEAAPSRDTRPLRGLQVDWRVGTENTCQRIFSGWLQLGGVCSRSLRIGWCWMSVGKLRSQRCIFRNKDHGPHRPRPGGLHVAAAHN</sequence>
<keyword evidence="3" id="KW-1185">Reference proteome</keyword>